<dbReference type="OrthoDB" id="9802248at2"/>
<evidence type="ECO:0000256" key="2">
    <source>
        <dbReference type="ARBA" id="ARBA00022723"/>
    </source>
</evidence>
<evidence type="ECO:0000313" key="6">
    <source>
        <dbReference type="EMBL" id="EHI57180.1"/>
    </source>
</evidence>
<dbReference type="Gene3D" id="3.60.15.10">
    <property type="entry name" value="Ribonuclease Z/Hydroxyacylglutathione hydrolase-like"/>
    <property type="match status" value="1"/>
</dbReference>
<organism evidence="6 7">
    <name type="scientific">Hungatella hathewayi WAL-18680</name>
    <dbReference type="NCBI Taxonomy" id="742737"/>
    <lineage>
        <taxon>Bacteria</taxon>
        <taxon>Bacillati</taxon>
        <taxon>Bacillota</taxon>
        <taxon>Clostridia</taxon>
        <taxon>Lachnospirales</taxon>
        <taxon>Lachnospiraceae</taxon>
        <taxon>Hungatella</taxon>
    </lineage>
</organism>
<keyword evidence="3" id="KW-0378">Hydrolase</keyword>
<dbReference type="GO" id="GO:0016787">
    <property type="term" value="F:hydrolase activity"/>
    <property type="evidence" value="ECO:0007669"/>
    <property type="project" value="UniProtKB-KW"/>
</dbReference>
<evidence type="ECO:0000256" key="4">
    <source>
        <dbReference type="ARBA" id="ARBA00022833"/>
    </source>
</evidence>
<dbReference type="PANTHER" id="PTHR46233:SF3">
    <property type="entry name" value="HYDROXYACYLGLUTATHIONE HYDROLASE GLOC"/>
    <property type="match status" value="1"/>
</dbReference>
<dbReference type="InterPro" id="IPR036866">
    <property type="entry name" value="RibonucZ/Hydroxyglut_hydro"/>
</dbReference>
<dbReference type="EMBL" id="ADLN01000123">
    <property type="protein sequence ID" value="EHI57180.1"/>
    <property type="molecule type" value="Genomic_DNA"/>
</dbReference>
<dbReference type="GO" id="GO:0046872">
    <property type="term" value="F:metal ion binding"/>
    <property type="evidence" value="ECO:0007669"/>
    <property type="project" value="UniProtKB-KW"/>
</dbReference>
<protein>
    <recommendedName>
        <fullName evidence="5">Metallo-beta-lactamase domain-containing protein</fullName>
    </recommendedName>
</protein>
<dbReference type="PANTHER" id="PTHR46233">
    <property type="entry name" value="HYDROXYACYLGLUTATHIONE HYDROLASE GLOC"/>
    <property type="match status" value="1"/>
</dbReference>
<dbReference type="InterPro" id="IPR051453">
    <property type="entry name" value="MBL_Glyoxalase_II"/>
</dbReference>
<dbReference type="SUPFAM" id="SSF56281">
    <property type="entry name" value="Metallo-hydrolase/oxidoreductase"/>
    <property type="match status" value="1"/>
</dbReference>
<sequence length="210" mass="23082">MGDLRIKTCVLGMVSTNCYIVYREKEAVVIDPADNGAYIVNQCRELGVMPVAVLLTHGHFDHIMAVDDLRKLSLPVYAGADEEALLRDTSLNLSTSFGHSFTTRADQYVKDGEMFSLLGKTWKVIATPGHTSGSVCYLIDDEDVLFSGDTLFAESLGRTDFPTGSSGQIVASITEKLFPLRDDIMVYPGHGEPTTIGHEKQYNPVAAYRR</sequence>
<keyword evidence="7" id="KW-1185">Reference proteome</keyword>
<dbReference type="Pfam" id="PF00753">
    <property type="entry name" value="Lactamase_B"/>
    <property type="match status" value="1"/>
</dbReference>
<evidence type="ECO:0000313" key="7">
    <source>
        <dbReference type="Proteomes" id="UP000005384"/>
    </source>
</evidence>
<dbReference type="InterPro" id="IPR001279">
    <property type="entry name" value="Metallo-B-lactamas"/>
</dbReference>
<reference evidence="6 7" key="1">
    <citation type="submission" date="2011-08" db="EMBL/GenBank/DDBJ databases">
        <title>The Genome Sequence of Clostridium hathewayi WAL-18680.</title>
        <authorList>
            <consortium name="The Broad Institute Genome Sequencing Platform"/>
            <person name="Earl A."/>
            <person name="Ward D."/>
            <person name="Feldgarden M."/>
            <person name="Gevers D."/>
            <person name="Finegold S.M."/>
            <person name="Summanen P.H."/>
            <person name="Molitoris D.R."/>
            <person name="Song M."/>
            <person name="Daigneault M."/>
            <person name="Allen-Vercoe E."/>
            <person name="Young S.K."/>
            <person name="Zeng Q."/>
            <person name="Gargeya S."/>
            <person name="Fitzgerald M."/>
            <person name="Haas B."/>
            <person name="Abouelleil A."/>
            <person name="Alvarado L."/>
            <person name="Arachchi H.M."/>
            <person name="Berlin A."/>
            <person name="Brown A."/>
            <person name="Chapman S.B."/>
            <person name="Chen Z."/>
            <person name="Dunbar C."/>
            <person name="Freedman E."/>
            <person name="Gearin G."/>
            <person name="Gellesch M."/>
            <person name="Goldberg J."/>
            <person name="Griggs A."/>
            <person name="Gujja S."/>
            <person name="Heiman D."/>
            <person name="Howarth C."/>
            <person name="Larson L."/>
            <person name="Lui A."/>
            <person name="MacDonald P.J.P."/>
            <person name="Montmayeur A."/>
            <person name="Murphy C."/>
            <person name="Neiman D."/>
            <person name="Pearson M."/>
            <person name="Priest M."/>
            <person name="Roberts A."/>
            <person name="Saif S."/>
            <person name="Shea T."/>
            <person name="Shenoy N."/>
            <person name="Sisk P."/>
            <person name="Stolte C."/>
            <person name="Sykes S."/>
            <person name="Wortman J."/>
            <person name="Nusbaum C."/>
            <person name="Birren B."/>
        </authorList>
    </citation>
    <scope>NUCLEOTIDE SEQUENCE [LARGE SCALE GENOMIC DNA]</scope>
    <source>
        <strain evidence="6 7">WAL-18680</strain>
    </source>
</reference>
<dbReference type="RefSeq" id="WP_006782805.1">
    <property type="nucleotide sequence ID" value="NZ_CP040506.1"/>
</dbReference>
<comment type="caution">
    <text evidence="6">The sequence shown here is derived from an EMBL/GenBank/DDBJ whole genome shotgun (WGS) entry which is preliminary data.</text>
</comment>
<name>G5IMT9_9FIRM</name>
<keyword evidence="2" id="KW-0479">Metal-binding</keyword>
<dbReference type="Proteomes" id="UP000005384">
    <property type="component" value="Unassembled WGS sequence"/>
</dbReference>
<dbReference type="CDD" id="cd06262">
    <property type="entry name" value="metallo-hydrolase-like_MBL-fold"/>
    <property type="match status" value="1"/>
</dbReference>
<dbReference type="AlphaFoldDB" id="G5IMT9"/>
<evidence type="ECO:0000256" key="3">
    <source>
        <dbReference type="ARBA" id="ARBA00022801"/>
    </source>
</evidence>
<proteinExistence type="predicted"/>
<dbReference type="HOGENOM" id="CLU_030571_5_0_9"/>
<feature type="domain" description="Metallo-beta-lactamase" evidence="5">
    <location>
        <begin position="15"/>
        <end position="190"/>
    </location>
</feature>
<comment type="cofactor">
    <cofactor evidence="1">
        <name>Zn(2+)</name>
        <dbReference type="ChEBI" id="CHEBI:29105"/>
    </cofactor>
</comment>
<dbReference type="SMART" id="SM00849">
    <property type="entry name" value="Lactamase_B"/>
    <property type="match status" value="1"/>
</dbReference>
<evidence type="ECO:0000259" key="5">
    <source>
        <dbReference type="SMART" id="SM00849"/>
    </source>
</evidence>
<keyword evidence="4" id="KW-0862">Zinc</keyword>
<dbReference type="PATRIC" id="fig|742737.3.peg.4806"/>
<accession>G5IMT9</accession>
<evidence type="ECO:0000256" key="1">
    <source>
        <dbReference type="ARBA" id="ARBA00001947"/>
    </source>
</evidence>
<gene>
    <name evidence="6" type="ORF">HMPREF9473_04817</name>
</gene>